<accession>A0A848GZD4</accession>
<comment type="caution">
    <text evidence="3">The sequence shown here is derived from an EMBL/GenBank/DDBJ whole genome shotgun (WGS) entry which is preliminary data.</text>
</comment>
<dbReference type="InterPro" id="IPR042100">
    <property type="entry name" value="Bug_dom1"/>
</dbReference>
<dbReference type="PIRSF" id="PIRSF017082">
    <property type="entry name" value="YflP"/>
    <property type="match status" value="1"/>
</dbReference>
<dbReference type="Proteomes" id="UP000541185">
    <property type="component" value="Unassembled WGS sequence"/>
</dbReference>
<dbReference type="PANTHER" id="PTHR42928">
    <property type="entry name" value="TRICARBOXYLATE-BINDING PROTEIN"/>
    <property type="match status" value="1"/>
</dbReference>
<dbReference type="PANTHER" id="PTHR42928:SF5">
    <property type="entry name" value="BLR1237 PROTEIN"/>
    <property type="match status" value="1"/>
</dbReference>
<dbReference type="Pfam" id="PF03401">
    <property type="entry name" value="TctC"/>
    <property type="match status" value="1"/>
</dbReference>
<dbReference type="CDD" id="cd13578">
    <property type="entry name" value="PBP2_Bug27"/>
    <property type="match status" value="1"/>
</dbReference>
<proteinExistence type="inferred from homology"/>
<gene>
    <name evidence="3" type="ORF">HHL11_07190</name>
</gene>
<keyword evidence="2" id="KW-0732">Signal</keyword>
<protein>
    <submittedName>
        <fullName evidence="3">Tripartite tricarboxylate transporter substrate binding protein</fullName>
    </submittedName>
</protein>
<dbReference type="Gene3D" id="3.40.190.150">
    <property type="entry name" value="Bordetella uptake gene, domain 1"/>
    <property type="match status" value="1"/>
</dbReference>
<dbReference type="RefSeq" id="WP_169417729.1">
    <property type="nucleotide sequence ID" value="NZ_JABBFX010000001.1"/>
</dbReference>
<comment type="similarity">
    <text evidence="1">Belongs to the UPF0065 (bug) family.</text>
</comment>
<organism evidence="3 4">
    <name type="scientific">Ramlibacter agri</name>
    <dbReference type="NCBI Taxonomy" id="2728837"/>
    <lineage>
        <taxon>Bacteria</taxon>
        <taxon>Pseudomonadati</taxon>
        <taxon>Pseudomonadota</taxon>
        <taxon>Betaproteobacteria</taxon>
        <taxon>Burkholderiales</taxon>
        <taxon>Comamonadaceae</taxon>
        <taxon>Ramlibacter</taxon>
    </lineage>
</organism>
<evidence type="ECO:0000313" key="3">
    <source>
        <dbReference type="EMBL" id="NML43527.1"/>
    </source>
</evidence>
<dbReference type="Gene3D" id="3.40.190.10">
    <property type="entry name" value="Periplasmic binding protein-like II"/>
    <property type="match status" value="1"/>
</dbReference>
<dbReference type="AlphaFoldDB" id="A0A848GZD4"/>
<evidence type="ECO:0000313" key="4">
    <source>
        <dbReference type="Proteomes" id="UP000541185"/>
    </source>
</evidence>
<keyword evidence="4" id="KW-1185">Reference proteome</keyword>
<dbReference type="InterPro" id="IPR005064">
    <property type="entry name" value="BUG"/>
</dbReference>
<evidence type="ECO:0000256" key="1">
    <source>
        <dbReference type="ARBA" id="ARBA00006987"/>
    </source>
</evidence>
<name>A0A848GZD4_9BURK</name>
<sequence>MNRMTRRALAGIAIAFAAATAGAQQYPSRTITLVVPFPAGGVTDVVARAVASRLSTELGQTVVVENKAGASGVPGTAFAARAAADGYTLLLGNISTLGTNPATFAKLPYDPAADFTPVSLLASQPLVIAVHPSVPAQNLKELVALAKAKPGTLSFGTAGTSIQLAVELFDKMNGIKMLHVPYKGSAPAITDLVGGQINVLFDPISTLYPMVKAGKVRGLGVTTKQRSPAAPELPSAQEAGTPGYDVSSWQALVVPAGTPAPIVQRLHAAVAKVLAMPETRELFAKQGAVPTPTSPEEAGQYIRSELARWKEVAQEAGVKPE</sequence>
<feature type="chain" id="PRO_5032499102" evidence="2">
    <location>
        <begin position="24"/>
        <end position="321"/>
    </location>
</feature>
<reference evidence="3 4" key="1">
    <citation type="submission" date="2020-04" db="EMBL/GenBank/DDBJ databases">
        <title>Ramlibacter sp. G-1-2-2 isolated from soil.</title>
        <authorList>
            <person name="Dahal R.H."/>
        </authorList>
    </citation>
    <scope>NUCLEOTIDE SEQUENCE [LARGE SCALE GENOMIC DNA]</scope>
    <source>
        <strain evidence="3 4">G-1-2-2</strain>
    </source>
</reference>
<dbReference type="SUPFAM" id="SSF53850">
    <property type="entry name" value="Periplasmic binding protein-like II"/>
    <property type="match status" value="1"/>
</dbReference>
<evidence type="ECO:0000256" key="2">
    <source>
        <dbReference type="SAM" id="SignalP"/>
    </source>
</evidence>
<dbReference type="EMBL" id="JABBFX010000001">
    <property type="protein sequence ID" value="NML43527.1"/>
    <property type="molecule type" value="Genomic_DNA"/>
</dbReference>
<feature type="signal peptide" evidence="2">
    <location>
        <begin position="1"/>
        <end position="23"/>
    </location>
</feature>